<evidence type="ECO:0000256" key="4">
    <source>
        <dbReference type="PIRSR" id="PIRSR006806-1"/>
    </source>
</evidence>
<keyword evidence="2 4" id="KW-0547">Nucleotide-binding</keyword>
<dbReference type="Gene3D" id="3.40.50.10420">
    <property type="entry name" value="NagB/RpiA/CoA transferase-like"/>
    <property type="match status" value="1"/>
</dbReference>
<accession>A0A0D0HD89</accession>
<organism evidence="6 7">
    <name type="scientific">Prevotella pectinovora</name>
    <dbReference type="NCBI Taxonomy" id="1602169"/>
    <lineage>
        <taxon>Bacteria</taxon>
        <taxon>Pseudomonadati</taxon>
        <taxon>Bacteroidota</taxon>
        <taxon>Bacteroidia</taxon>
        <taxon>Bacteroidales</taxon>
        <taxon>Prevotellaceae</taxon>
        <taxon>Prevotella</taxon>
    </lineage>
</organism>
<evidence type="ECO:0000313" key="7">
    <source>
        <dbReference type="Proteomes" id="UP000032046"/>
    </source>
</evidence>
<comment type="caution">
    <text evidence="6">The sequence shown here is derived from an EMBL/GenBank/DDBJ whole genome shotgun (WGS) entry which is preliminary data.</text>
</comment>
<dbReference type="GO" id="GO:0046872">
    <property type="term" value="F:metal ion binding"/>
    <property type="evidence" value="ECO:0007669"/>
    <property type="project" value="UniProtKB-KW"/>
</dbReference>
<dbReference type="PANTHER" id="PTHR23407">
    <property type="entry name" value="ATPASE INHIBITOR/5-FORMYLTETRAHYDROFOLATE CYCLO-LIGASE"/>
    <property type="match status" value="1"/>
</dbReference>
<comment type="catalytic activity">
    <reaction evidence="5">
        <text>(6S)-5-formyl-5,6,7,8-tetrahydrofolate + ATP = (6R)-5,10-methenyltetrahydrofolate + ADP + phosphate</text>
        <dbReference type="Rhea" id="RHEA:10488"/>
        <dbReference type="ChEBI" id="CHEBI:30616"/>
        <dbReference type="ChEBI" id="CHEBI:43474"/>
        <dbReference type="ChEBI" id="CHEBI:57455"/>
        <dbReference type="ChEBI" id="CHEBI:57457"/>
        <dbReference type="ChEBI" id="CHEBI:456216"/>
        <dbReference type="EC" id="6.3.3.2"/>
    </reaction>
</comment>
<name>A0A0D0HD89_9BACT</name>
<keyword evidence="7" id="KW-1185">Reference proteome</keyword>
<evidence type="ECO:0000313" key="6">
    <source>
        <dbReference type="EMBL" id="KIP62729.1"/>
    </source>
</evidence>
<feature type="binding site" evidence="4">
    <location>
        <begin position="4"/>
        <end position="8"/>
    </location>
    <ligand>
        <name>ATP</name>
        <dbReference type="ChEBI" id="CHEBI:30616"/>
    </ligand>
</feature>
<dbReference type="STRING" id="1602171.ST44_05750"/>
<dbReference type="SUPFAM" id="SSF100950">
    <property type="entry name" value="NagB/RpiA/CoA transferase-like"/>
    <property type="match status" value="1"/>
</dbReference>
<protein>
    <recommendedName>
        <fullName evidence="5">5-formyltetrahydrofolate cyclo-ligase</fullName>
        <ecNumber evidence="5">6.3.3.2</ecNumber>
    </recommendedName>
</protein>
<gene>
    <name evidence="6" type="ORF">ST44_05750</name>
</gene>
<dbReference type="PANTHER" id="PTHR23407:SF1">
    <property type="entry name" value="5-FORMYLTETRAHYDROFOLATE CYCLO-LIGASE"/>
    <property type="match status" value="1"/>
</dbReference>
<evidence type="ECO:0000256" key="5">
    <source>
        <dbReference type="RuleBase" id="RU361279"/>
    </source>
</evidence>
<keyword evidence="5" id="KW-0460">Magnesium</keyword>
<dbReference type="Pfam" id="PF01812">
    <property type="entry name" value="5-FTHF_cyc-lig"/>
    <property type="match status" value="1"/>
</dbReference>
<dbReference type="InterPro" id="IPR037171">
    <property type="entry name" value="NagB/RpiA_transferase-like"/>
</dbReference>
<evidence type="ECO:0000256" key="3">
    <source>
        <dbReference type="ARBA" id="ARBA00022840"/>
    </source>
</evidence>
<dbReference type="PIRSF" id="PIRSF006806">
    <property type="entry name" value="FTHF_cligase"/>
    <property type="match status" value="1"/>
</dbReference>
<keyword evidence="3 4" id="KW-0067">ATP-binding</keyword>
<sequence>MLTKTELRKAVRQLKKQHTQEELKALSTVITGKLLELPCIKEATTVMLYCSLPDEVYTMDMIHRLHEEGKKIVLPKVISDCEMELREYDGDADLEVGSFGIMEPCGKLFTDYEDIDVAVIPGMAFDKDGNRLGRGKGYYDRFLNAAGKRGVNEKCESGKGVNEKRENRKGYTYKIGICFPFQFVDAVPADEHDNRMDMMVCGQ</sequence>
<feature type="binding site" evidence="4">
    <location>
        <begin position="131"/>
        <end position="139"/>
    </location>
    <ligand>
        <name>ATP</name>
        <dbReference type="ChEBI" id="CHEBI:30616"/>
    </ligand>
</feature>
<dbReference type="Proteomes" id="UP000032046">
    <property type="component" value="Unassembled WGS sequence"/>
</dbReference>
<comment type="cofactor">
    <cofactor evidence="5">
        <name>Mg(2+)</name>
        <dbReference type="ChEBI" id="CHEBI:18420"/>
    </cofactor>
</comment>
<evidence type="ECO:0000256" key="1">
    <source>
        <dbReference type="ARBA" id="ARBA00010638"/>
    </source>
</evidence>
<dbReference type="NCBIfam" id="TIGR02727">
    <property type="entry name" value="MTHFS_bact"/>
    <property type="match status" value="1"/>
</dbReference>
<proteinExistence type="inferred from homology"/>
<dbReference type="InterPro" id="IPR002698">
    <property type="entry name" value="FTHF_cligase"/>
</dbReference>
<dbReference type="RefSeq" id="WP_042518851.1">
    <property type="nucleotide sequence ID" value="NZ_JXQK01000051.1"/>
</dbReference>
<dbReference type="EMBL" id="JXQK01000051">
    <property type="protein sequence ID" value="KIP62729.1"/>
    <property type="molecule type" value="Genomic_DNA"/>
</dbReference>
<dbReference type="GO" id="GO:0030272">
    <property type="term" value="F:5-formyltetrahydrofolate cyclo-ligase activity"/>
    <property type="evidence" value="ECO:0007669"/>
    <property type="project" value="UniProtKB-EC"/>
</dbReference>
<dbReference type="GO" id="GO:0035999">
    <property type="term" value="P:tetrahydrofolate interconversion"/>
    <property type="evidence" value="ECO:0007669"/>
    <property type="project" value="TreeGrafter"/>
</dbReference>
<dbReference type="AlphaFoldDB" id="A0A0D0HD89"/>
<dbReference type="GO" id="GO:0009396">
    <property type="term" value="P:folic acid-containing compound biosynthetic process"/>
    <property type="evidence" value="ECO:0007669"/>
    <property type="project" value="TreeGrafter"/>
</dbReference>
<keyword evidence="5" id="KW-0479">Metal-binding</keyword>
<dbReference type="InterPro" id="IPR024185">
    <property type="entry name" value="FTHF_cligase-like_sf"/>
</dbReference>
<evidence type="ECO:0000256" key="2">
    <source>
        <dbReference type="ARBA" id="ARBA00022741"/>
    </source>
</evidence>
<dbReference type="GO" id="GO:0005524">
    <property type="term" value="F:ATP binding"/>
    <property type="evidence" value="ECO:0007669"/>
    <property type="project" value="UniProtKB-KW"/>
</dbReference>
<reference evidence="6 7" key="1">
    <citation type="submission" date="2015-01" db="EMBL/GenBank/DDBJ databases">
        <title>Comparative genomics of non-oral Prevotella species.</title>
        <authorList>
            <person name="Accetto T."/>
            <person name="Nograsek B."/>
            <person name="Avgustin G."/>
        </authorList>
    </citation>
    <scope>NUCLEOTIDE SEQUENCE [LARGE SCALE GENOMIC DNA]</scope>
    <source>
        <strain evidence="6 7">P5-119</strain>
    </source>
</reference>
<dbReference type="EC" id="6.3.3.2" evidence="5"/>
<feature type="binding site" evidence="4">
    <location>
        <position position="55"/>
    </location>
    <ligand>
        <name>substrate</name>
    </ligand>
</feature>
<comment type="similarity">
    <text evidence="1 5">Belongs to the 5-formyltetrahydrofolate cyclo-ligase family.</text>
</comment>